<comment type="similarity">
    <text evidence="4">Belongs to the glycosyl hydrolase 18 family.</text>
</comment>
<evidence type="ECO:0000256" key="2">
    <source>
        <dbReference type="ARBA" id="ARBA00023295"/>
    </source>
</evidence>
<feature type="signal peptide" evidence="5">
    <location>
        <begin position="1"/>
        <end position="23"/>
    </location>
</feature>
<dbReference type="AlphaFoldDB" id="A0A328U2U9"/>
<dbReference type="PANTHER" id="PTHR46066">
    <property type="entry name" value="CHITINASE DOMAIN-CONTAINING PROTEIN 1 FAMILY MEMBER"/>
    <property type="match status" value="1"/>
</dbReference>
<evidence type="ECO:0000313" key="8">
    <source>
        <dbReference type="EMBL" id="RAP75731.1"/>
    </source>
</evidence>
<feature type="domain" description="SLH" evidence="6">
    <location>
        <begin position="160"/>
        <end position="222"/>
    </location>
</feature>
<evidence type="ECO:0000256" key="4">
    <source>
        <dbReference type="RuleBase" id="RU004453"/>
    </source>
</evidence>
<dbReference type="InterPro" id="IPR001579">
    <property type="entry name" value="Glyco_hydro_18_chit_AS"/>
</dbReference>
<dbReference type="PANTHER" id="PTHR46066:SF2">
    <property type="entry name" value="CHITINASE DOMAIN-CONTAINING PROTEIN 1"/>
    <property type="match status" value="1"/>
</dbReference>
<evidence type="ECO:0000256" key="1">
    <source>
        <dbReference type="ARBA" id="ARBA00022801"/>
    </source>
</evidence>
<evidence type="ECO:0000259" key="6">
    <source>
        <dbReference type="PROSITE" id="PS51272"/>
    </source>
</evidence>
<feature type="chain" id="PRO_5039409652" evidence="5">
    <location>
        <begin position="24"/>
        <end position="543"/>
    </location>
</feature>
<dbReference type="GO" id="GO:0008061">
    <property type="term" value="F:chitin binding"/>
    <property type="evidence" value="ECO:0007669"/>
    <property type="project" value="InterPro"/>
</dbReference>
<dbReference type="OrthoDB" id="9775889at2"/>
<evidence type="ECO:0000313" key="9">
    <source>
        <dbReference type="Proteomes" id="UP000249260"/>
    </source>
</evidence>
<dbReference type="Pfam" id="PF00704">
    <property type="entry name" value="Glyco_hydro_18"/>
    <property type="match status" value="1"/>
</dbReference>
<dbReference type="SMART" id="SM00636">
    <property type="entry name" value="Glyco_18"/>
    <property type="match status" value="1"/>
</dbReference>
<proteinExistence type="inferred from homology"/>
<dbReference type="InterPro" id="IPR029070">
    <property type="entry name" value="Chitinase_insertion_sf"/>
</dbReference>
<dbReference type="EMBL" id="QLUW01000002">
    <property type="protein sequence ID" value="RAP75731.1"/>
    <property type="molecule type" value="Genomic_DNA"/>
</dbReference>
<protein>
    <submittedName>
        <fullName evidence="8">Glycoside hydrolase</fullName>
    </submittedName>
</protein>
<dbReference type="PROSITE" id="PS51272">
    <property type="entry name" value="SLH"/>
    <property type="match status" value="3"/>
</dbReference>
<dbReference type="InterPro" id="IPR017853">
    <property type="entry name" value="GH"/>
</dbReference>
<organism evidence="8 9">
    <name type="scientific">Paenibacillus montanisoli</name>
    <dbReference type="NCBI Taxonomy" id="2081970"/>
    <lineage>
        <taxon>Bacteria</taxon>
        <taxon>Bacillati</taxon>
        <taxon>Bacillota</taxon>
        <taxon>Bacilli</taxon>
        <taxon>Bacillales</taxon>
        <taxon>Paenibacillaceae</taxon>
        <taxon>Paenibacillus</taxon>
    </lineage>
</organism>
<dbReference type="InterPro" id="IPR011583">
    <property type="entry name" value="Chitinase_II/V-like_cat"/>
</dbReference>
<accession>A0A328U2U9</accession>
<evidence type="ECO:0000256" key="3">
    <source>
        <dbReference type="RuleBase" id="RU000489"/>
    </source>
</evidence>
<feature type="domain" description="SLH" evidence="6">
    <location>
        <begin position="95"/>
        <end position="158"/>
    </location>
</feature>
<dbReference type="InterPro" id="IPR001223">
    <property type="entry name" value="Glyco_hydro18_cat"/>
</dbReference>
<gene>
    <name evidence="8" type="ORF">DL346_09765</name>
</gene>
<dbReference type="GO" id="GO:0004553">
    <property type="term" value="F:hydrolase activity, hydrolyzing O-glycosyl compounds"/>
    <property type="evidence" value="ECO:0007669"/>
    <property type="project" value="InterPro"/>
</dbReference>
<dbReference type="InterPro" id="IPR001119">
    <property type="entry name" value="SLH_dom"/>
</dbReference>
<dbReference type="Pfam" id="PF00395">
    <property type="entry name" value="SLH"/>
    <property type="match status" value="3"/>
</dbReference>
<name>A0A328U2U9_9BACL</name>
<keyword evidence="1 3" id="KW-0378">Hydrolase</keyword>
<dbReference type="SUPFAM" id="SSF51445">
    <property type="entry name" value="(Trans)glycosidases"/>
    <property type="match status" value="1"/>
</dbReference>
<evidence type="ECO:0000256" key="5">
    <source>
        <dbReference type="SAM" id="SignalP"/>
    </source>
</evidence>
<keyword evidence="2 3" id="KW-0326">Glycosidase</keyword>
<dbReference type="Gene3D" id="3.10.50.10">
    <property type="match status" value="1"/>
</dbReference>
<comment type="caution">
    <text evidence="8">The sequence shown here is derived from an EMBL/GenBank/DDBJ whole genome shotgun (WGS) entry which is preliminary data.</text>
</comment>
<feature type="domain" description="GH18" evidence="7">
    <location>
        <begin position="227"/>
        <end position="537"/>
    </location>
</feature>
<dbReference type="PROSITE" id="PS51910">
    <property type="entry name" value="GH18_2"/>
    <property type="match status" value="1"/>
</dbReference>
<feature type="domain" description="SLH" evidence="6">
    <location>
        <begin position="34"/>
        <end position="94"/>
    </location>
</feature>
<keyword evidence="5" id="KW-0732">Signal</keyword>
<keyword evidence="9" id="KW-1185">Reference proteome</keyword>
<reference evidence="8 9" key="1">
    <citation type="submission" date="2018-06" db="EMBL/GenBank/DDBJ databases">
        <title>Paenibacillus montanisoli sp. nov., isolated from mountain area soil.</title>
        <authorList>
            <person name="Wu M."/>
        </authorList>
    </citation>
    <scope>NUCLEOTIDE SEQUENCE [LARGE SCALE GENOMIC DNA]</scope>
    <source>
        <strain evidence="8 9">RA17</strain>
    </source>
</reference>
<dbReference type="PROSITE" id="PS01095">
    <property type="entry name" value="GH18_1"/>
    <property type="match status" value="1"/>
</dbReference>
<sequence length="543" mass="61307">MQRNHKFMRIFTALFLCASIFFAADRDANAAEAAKALPYDDIRQNYAKDAILNMTKHHIMYGMGGRRFEPLKAISRAEFITMIDRLLAIKPVASAIPSFSDVPKTAWYYEWIQPAVQLNIAEGTSAGRFEPGRSVTREEAAVIMARALQQNVEASSDVPDKMFQDQELIHPWAISSVDRLFHMGLVAGNNGNYLPQDLITRQEAAVLMNRIWTHPGWSEQLQAAQPAVIQLGWQYGQTTQQFEQQVANSEVNTLSPRWYFLSKTGEFEDQTDASLITWAHKRGKSVWAMVGNRSSQESTHSMLTDVNQRQAFVRHLTERVRTYGIDGLNIDFENMMPEDRNAFTAFIIDLHDAMKSIPAKLSVNVSPDLGTDWTAVFDYSALAQHADYIVLMGYDEHWGGSPIAGSVSSLPWLRLGLETLLKQAPASKVILALPLYTRNWKQDANGLTKSEDISLLKQNELVLTKNVTTLWDDRLGQYYGQYYDSGLSNRLWLEDGRSLSQKISLGELHAIAGYGYWYMGGESADVWPSVRNAIRFSSYNFSS</sequence>
<dbReference type="Proteomes" id="UP000249260">
    <property type="component" value="Unassembled WGS sequence"/>
</dbReference>
<dbReference type="Gene3D" id="3.20.20.80">
    <property type="entry name" value="Glycosidases"/>
    <property type="match status" value="1"/>
</dbReference>
<evidence type="ECO:0000259" key="7">
    <source>
        <dbReference type="PROSITE" id="PS51910"/>
    </source>
</evidence>
<dbReference type="GO" id="GO:0005975">
    <property type="term" value="P:carbohydrate metabolic process"/>
    <property type="evidence" value="ECO:0007669"/>
    <property type="project" value="InterPro"/>
</dbReference>